<dbReference type="Proteomes" id="UP000727907">
    <property type="component" value="Unassembled WGS sequence"/>
</dbReference>
<organism evidence="1 2">
    <name type="scientific">Reyranella humidisoli</name>
    <dbReference type="NCBI Taxonomy" id="2849149"/>
    <lineage>
        <taxon>Bacteria</taxon>
        <taxon>Pseudomonadati</taxon>
        <taxon>Pseudomonadota</taxon>
        <taxon>Alphaproteobacteria</taxon>
        <taxon>Hyphomicrobiales</taxon>
        <taxon>Reyranellaceae</taxon>
        <taxon>Reyranella</taxon>
    </lineage>
</organism>
<reference evidence="1 2" key="1">
    <citation type="submission" date="2021-06" db="EMBL/GenBank/DDBJ databases">
        <authorList>
            <person name="Lee D.H."/>
        </authorList>
    </citation>
    <scope>NUCLEOTIDE SEQUENCE [LARGE SCALE GENOMIC DNA]</scope>
    <source>
        <strain evidence="1 2">MMS21-HV4-11</strain>
    </source>
</reference>
<sequence length="229" mass="24943">MGALGHFLERQGIATASISLVREHTETIRPPRALWVTFELGRPLGIPDDADFQRRVLRATAELLERTDGPLIADYPEDVAEEADFTGWACPINLAPTAVDTLVAEIDRLATWHDQAIAKTGRTTVGVSGLDMPAAGALLASALDGELPPAQALKEAIDDLRAYYLEAASAFPDPGTPKMRKAWLWDETLFGKALLTLQPKLAASTDPQHRILANLTLIPATERYRLEKA</sequence>
<comment type="caution">
    <text evidence="1">The sequence shown here is derived from an EMBL/GenBank/DDBJ whole genome shotgun (WGS) entry which is preliminary data.</text>
</comment>
<evidence type="ECO:0000313" key="2">
    <source>
        <dbReference type="Proteomes" id="UP000727907"/>
    </source>
</evidence>
<proteinExistence type="predicted"/>
<evidence type="ECO:0000313" key="1">
    <source>
        <dbReference type="EMBL" id="MBU8873138.1"/>
    </source>
</evidence>
<keyword evidence="2" id="KW-1185">Reference proteome</keyword>
<protein>
    <submittedName>
        <fullName evidence="1">Uncharacterized protein</fullName>
    </submittedName>
</protein>
<accession>A0ABS6IIN2</accession>
<name>A0ABS6IIN2_9HYPH</name>
<dbReference type="RefSeq" id="WP_216957401.1">
    <property type="nucleotide sequence ID" value="NZ_JAHOPB010000001.1"/>
</dbReference>
<gene>
    <name evidence="1" type="ORF">KQ910_05155</name>
</gene>
<dbReference type="EMBL" id="JAHOPB010000001">
    <property type="protein sequence ID" value="MBU8873138.1"/>
    <property type="molecule type" value="Genomic_DNA"/>
</dbReference>